<dbReference type="OrthoDB" id="4300377at2"/>
<organism evidence="2 3">
    <name type="scientific">Streptomyces yokosukanensis</name>
    <dbReference type="NCBI Taxonomy" id="67386"/>
    <lineage>
        <taxon>Bacteria</taxon>
        <taxon>Bacillati</taxon>
        <taxon>Actinomycetota</taxon>
        <taxon>Actinomycetes</taxon>
        <taxon>Kitasatosporales</taxon>
        <taxon>Streptomycetaceae</taxon>
        <taxon>Streptomyces</taxon>
    </lineage>
</organism>
<dbReference type="AlphaFoldDB" id="A0A101PC08"/>
<evidence type="ECO:0008006" key="4">
    <source>
        <dbReference type="Google" id="ProtNLM"/>
    </source>
</evidence>
<evidence type="ECO:0000256" key="1">
    <source>
        <dbReference type="SAM" id="SignalP"/>
    </source>
</evidence>
<feature type="signal peptide" evidence="1">
    <location>
        <begin position="1"/>
        <end position="24"/>
    </location>
</feature>
<dbReference type="Proteomes" id="UP000053127">
    <property type="component" value="Unassembled WGS sequence"/>
</dbReference>
<feature type="chain" id="PRO_5007102533" description="DUF11 domain-containing protein" evidence="1">
    <location>
        <begin position="25"/>
        <end position="156"/>
    </location>
</feature>
<dbReference type="EMBL" id="LMWN01000007">
    <property type="protein sequence ID" value="KUN08701.1"/>
    <property type="molecule type" value="Genomic_DNA"/>
</dbReference>
<proteinExistence type="predicted"/>
<accession>A0A101PC08</accession>
<reference evidence="2 3" key="1">
    <citation type="submission" date="2015-10" db="EMBL/GenBank/DDBJ databases">
        <title>Draft genome sequence of Streptomyces yokosukanensis DSM 40224, type strain for the species Streptomyces yokosukanensis.</title>
        <authorList>
            <person name="Ruckert C."/>
            <person name="Winkler A."/>
            <person name="Kalinowski J."/>
            <person name="Kampfer P."/>
            <person name="Glaeser S."/>
        </authorList>
    </citation>
    <scope>NUCLEOTIDE SEQUENCE [LARGE SCALE GENOMIC DNA]</scope>
    <source>
        <strain evidence="2 3">DSM 40224</strain>
    </source>
</reference>
<keyword evidence="1" id="KW-0732">Signal</keyword>
<comment type="caution">
    <text evidence="2">The sequence shown here is derived from an EMBL/GenBank/DDBJ whole genome shotgun (WGS) entry which is preliminary data.</text>
</comment>
<gene>
    <name evidence="2" type="ORF">AQI95_06660</name>
</gene>
<dbReference type="STRING" id="67386.AQI95_06660"/>
<sequence length="156" mass="16348">MRMWTWGVAGALAGAVLVPGVAVAAPAPVPEADLAFHGIAVLNGDRVEVKVTPRNNGPAGVTDATVRLRWSVALAEAQQLPARCAREDERTVVCATGPLAANAVGEQLSVPVRLKEKPSEATLETDTAWAGGAVDKNRTNDRQKVLVLNTGDPYAF</sequence>
<protein>
    <recommendedName>
        <fullName evidence="4">DUF11 domain-containing protein</fullName>
    </recommendedName>
</protein>
<keyword evidence="3" id="KW-1185">Reference proteome</keyword>
<evidence type="ECO:0000313" key="2">
    <source>
        <dbReference type="EMBL" id="KUN08701.1"/>
    </source>
</evidence>
<name>A0A101PC08_9ACTN</name>
<dbReference type="RefSeq" id="WP_067118957.1">
    <property type="nucleotide sequence ID" value="NZ_JBFACD010000008.1"/>
</dbReference>
<evidence type="ECO:0000313" key="3">
    <source>
        <dbReference type="Proteomes" id="UP000053127"/>
    </source>
</evidence>